<evidence type="ECO:0000313" key="15">
    <source>
        <dbReference type="EMBL" id="MCG2587946.1"/>
    </source>
</evidence>
<evidence type="ECO:0000256" key="2">
    <source>
        <dbReference type="ARBA" id="ARBA00007370"/>
    </source>
</evidence>
<keyword evidence="10 12" id="KW-0067">ATP-binding</keyword>
<sequence>MTKSNPNKIKAFAPATVANVACGFDVLGFAIHGLGDYVTASYSEEPGLRITSISGEEGKLPKEVEKNTAGLAVLSMLKELDEEREFGIDLEIEKKMPLGSGLGSSAASSAAAVFAVNELLGKPFSRHDLLPFAVEGELAASGTAHADNVAAALIGGFILVKTHQPPDVISLNTPDKLHCTIIHPEIEIQTKNSRKILRKQVALQKAVTQWANLGSLIAGLYTNDYDLIGRSLHDEIIEPVRAVLIPGFSEMQEAALHHGALGCSISGSGPSLFALSKSRDEAEEIGKAMGTVLKSIGLEYNLHISKINTEGASVV</sequence>
<comment type="pathway">
    <text evidence="1 12">Amino-acid biosynthesis; L-threonine biosynthesis; L-threonine from L-aspartate: step 4/5.</text>
</comment>
<evidence type="ECO:0000259" key="13">
    <source>
        <dbReference type="Pfam" id="PF00288"/>
    </source>
</evidence>
<comment type="similarity">
    <text evidence="2 12">Belongs to the GHMP kinase family. Homoserine kinase subfamily.</text>
</comment>
<dbReference type="SUPFAM" id="SSF54211">
    <property type="entry name" value="Ribosomal protein S5 domain 2-like"/>
    <property type="match status" value="1"/>
</dbReference>
<reference evidence="15" key="1">
    <citation type="submission" date="2022-01" db="EMBL/GenBank/DDBJ databases">
        <authorList>
            <person name="Wang Y."/>
        </authorList>
    </citation>
    <scope>NUCLEOTIDE SEQUENCE</scope>
    <source>
        <strain evidence="15">WB101</strain>
    </source>
</reference>
<dbReference type="InterPro" id="IPR013750">
    <property type="entry name" value="GHMP_kinase_C_dom"/>
</dbReference>
<dbReference type="RefSeq" id="WP_237852789.1">
    <property type="nucleotide sequence ID" value="NZ_JAKLWS010000004.1"/>
</dbReference>
<evidence type="ECO:0000256" key="8">
    <source>
        <dbReference type="ARBA" id="ARBA00022741"/>
    </source>
</evidence>
<dbReference type="SUPFAM" id="SSF55060">
    <property type="entry name" value="GHMP Kinase, C-terminal domain"/>
    <property type="match status" value="1"/>
</dbReference>
<comment type="subcellular location">
    <subcellularLocation>
        <location evidence="12">Cytoplasm</location>
    </subcellularLocation>
</comment>
<dbReference type="InterPro" id="IPR006204">
    <property type="entry name" value="GHMP_kinase_N_dom"/>
</dbReference>
<evidence type="ECO:0000256" key="12">
    <source>
        <dbReference type="HAMAP-Rule" id="MF_00384"/>
    </source>
</evidence>
<organism evidence="15 16">
    <name type="scientific">Rhodohalobacter sulfatireducens</name>
    <dbReference type="NCBI Taxonomy" id="2911366"/>
    <lineage>
        <taxon>Bacteria</taxon>
        <taxon>Pseudomonadati</taxon>
        <taxon>Balneolota</taxon>
        <taxon>Balneolia</taxon>
        <taxon>Balneolales</taxon>
        <taxon>Balneolaceae</taxon>
        <taxon>Rhodohalobacter</taxon>
    </lineage>
</organism>
<evidence type="ECO:0000256" key="3">
    <source>
        <dbReference type="ARBA" id="ARBA00012078"/>
    </source>
</evidence>
<evidence type="ECO:0000256" key="4">
    <source>
        <dbReference type="ARBA" id="ARBA00017858"/>
    </source>
</evidence>
<evidence type="ECO:0000256" key="7">
    <source>
        <dbReference type="ARBA" id="ARBA00022697"/>
    </source>
</evidence>
<dbReference type="PANTHER" id="PTHR20861">
    <property type="entry name" value="HOMOSERINE/4-DIPHOSPHOCYTIDYL-2-C-METHYL-D-ERYTHRITOL KINASE"/>
    <property type="match status" value="1"/>
</dbReference>
<proteinExistence type="inferred from homology"/>
<evidence type="ECO:0000256" key="6">
    <source>
        <dbReference type="ARBA" id="ARBA00022679"/>
    </source>
</evidence>
<gene>
    <name evidence="12" type="primary">thrB</name>
    <name evidence="15" type="ORF">L6773_05185</name>
</gene>
<dbReference type="EMBL" id="JAKLWS010000004">
    <property type="protein sequence ID" value="MCG2587946.1"/>
    <property type="molecule type" value="Genomic_DNA"/>
</dbReference>
<dbReference type="GO" id="GO:0004413">
    <property type="term" value="F:homoserine kinase activity"/>
    <property type="evidence" value="ECO:0007669"/>
    <property type="project" value="UniProtKB-EC"/>
</dbReference>
<keyword evidence="9 12" id="KW-0418">Kinase</keyword>
<dbReference type="HAMAP" id="MF_00384">
    <property type="entry name" value="Homoser_kinase"/>
    <property type="match status" value="1"/>
</dbReference>
<keyword evidence="16" id="KW-1185">Reference proteome</keyword>
<dbReference type="InterPro" id="IPR014721">
    <property type="entry name" value="Ribsml_uS5_D2-typ_fold_subgr"/>
</dbReference>
<evidence type="ECO:0000256" key="1">
    <source>
        <dbReference type="ARBA" id="ARBA00005015"/>
    </source>
</evidence>
<accession>A0ABS9KAT1</accession>
<comment type="function">
    <text evidence="12">Catalyzes the ATP-dependent phosphorylation of L-homoserine to L-homoserine phosphate.</text>
</comment>
<keyword evidence="6 12" id="KW-0808">Transferase</keyword>
<dbReference type="InterPro" id="IPR000870">
    <property type="entry name" value="Homoserine_kinase"/>
</dbReference>
<evidence type="ECO:0000313" key="16">
    <source>
        <dbReference type="Proteomes" id="UP001165366"/>
    </source>
</evidence>
<dbReference type="Gene3D" id="3.30.70.890">
    <property type="entry name" value="GHMP kinase, C-terminal domain"/>
    <property type="match status" value="1"/>
</dbReference>
<reference evidence="15" key="2">
    <citation type="submission" date="2024-05" db="EMBL/GenBank/DDBJ databases">
        <title>Rhodohalobacter halophilus gen. nov., sp. nov., a moderately halophilic member of the family Balneolaceae.</title>
        <authorList>
            <person name="Xia J."/>
        </authorList>
    </citation>
    <scope>NUCLEOTIDE SEQUENCE</scope>
    <source>
        <strain evidence="15">WB101</strain>
    </source>
</reference>
<dbReference type="InterPro" id="IPR036554">
    <property type="entry name" value="GHMP_kinase_C_sf"/>
</dbReference>
<feature type="domain" description="GHMP kinase N-terminal" evidence="13">
    <location>
        <begin position="74"/>
        <end position="156"/>
    </location>
</feature>
<evidence type="ECO:0000256" key="5">
    <source>
        <dbReference type="ARBA" id="ARBA00022605"/>
    </source>
</evidence>
<feature type="binding site" evidence="12">
    <location>
        <begin position="97"/>
        <end position="107"/>
    </location>
    <ligand>
        <name>ATP</name>
        <dbReference type="ChEBI" id="CHEBI:30616"/>
    </ligand>
</feature>
<dbReference type="NCBIfam" id="TIGR00191">
    <property type="entry name" value="thrB"/>
    <property type="match status" value="1"/>
</dbReference>
<dbReference type="PROSITE" id="PS00627">
    <property type="entry name" value="GHMP_KINASES_ATP"/>
    <property type="match status" value="1"/>
</dbReference>
<evidence type="ECO:0000256" key="11">
    <source>
        <dbReference type="ARBA" id="ARBA00049375"/>
    </source>
</evidence>
<comment type="catalytic activity">
    <reaction evidence="11 12">
        <text>L-homoserine + ATP = O-phospho-L-homoserine + ADP + H(+)</text>
        <dbReference type="Rhea" id="RHEA:13985"/>
        <dbReference type="ChEBI" id="CHEBI:15378"/>
        <dbReference type="ChEBI" id="CHEBI:30616"/>
        <dbReference type="ChEBI" id="CHEBI:57476"/>
        <dbReference type="ChEBI" id="CHEBI:57590"/>
        <dbReference type="ChEBI" id="CHEBI:456216"/>
        <dbReference type="EC" id="2.7.1.39"/>
    </reaction>
</comment>
<evidence type="ECO:0000256" key="10">
    <source>
        <dbReference type="ARBA" id="ARBA00022840"/>
    </source>
</evidence>
<dbReference type="NCBIfam" id="NF002288">
    <property type="entry name" value="PRK01212.1-4"/>
    <property type="match status" value="1"/>
</dbReference>
<dbReference type="EC" id="2.7.1.39" evidence="3 12"/>
<keyword evidence="7 12" id="KW-0791">Threonine biosynthesis</keyword>
<dbReference type="InterPro" id="IPR020568">
    <property type="entry name" value="Ribosomal_Su5_D2-typ_SF"/>
</dbReference>
<dbReference type="Gene3D" id="3.30.230.10">
    <property type="match status" value="1"/>
</dbReference>
<feature type="domain" description="GHMP kinase C-terminal" evidence="14">
    <location>
        <begin position="217"/>
        <end position="291"/>
    </location>
</feature>
<dbReference type="PIRSF" id="PIRSF000676">
    <property type="entry name" value="Homoser_kin"/>
    <property type="match status" value="1"/>
</dbReference>
<name>A0ABS9KAT1_9BACT</name>
<comment type="caution">
    <text evidence="15">The sequence shown here is derived from an EMBL/GenBank/DDBJ whole genome shotgun (WGS) entry which is preliminary data.</text>
</comment>
<keyword evidence="8 12" id="KW-0547">Nucleotide-binding</keyword>
<protein>
    <recommendedName>
        <fullName evidence="4 12">Homoserine kinase</fullName>
        <shortName evidence="12">HK</shortName>
        <shortName evidence="12">HSK</shortName>
        <ecNumber evidence="3 12">2.7.1.39</ecNumber>
    </recommendedName>
</protein>
<dbReference type="PANTHER" id="PTHR20861:SF1">
    <property type="entry name" value="HOMOSERINE KINASE"/>
    <property type="match status" value="1"/>
</dbReference>
<dbReference type="Proteomes" id="UP001165366">
    <property type="component" value="Unassembled WGS sequence"/>
</dbReference>
<dbReference type="Pfam" id="PF08544">
    <property type="entry name" value="GHMP_kinases_C"/>
    <property type="match status" value="1"/>
</dbReference>
<evidence type="ECO:0000259" key="14">
    <source>
        <dbReference type="Pfam" id="PF08544"/>
    </source>
</evidence>
<evidence type="ECO:0000256" key="9">
    <source>
        <dbReference type="ARBA" id="ARBA00022777"/>
    </source>
</evidence>
<keyword evidence="5 12" id="KW-0028">Amino-acid biosynthesis</keyword>
<dbReference type="Pfam" id="PF00288">
    <property type="entry name" value="GHMP_kinases_N"/>
    <property type="match status" value="1"/>
</dbReference>
<dbReference type="InterPro" id="IPR006203">
    <property type="entry name" value="GHMP_knse_ATP-bd_CS"/>
</dbReference>
<keyword evidence="12" id="KW-0963">Cytoplasm</keyword>
<dbReference type="PRINTS" id="PR00958">
    <property type="entry name" value="HOMSERKINASE"/>
</dbReference>